<feature type="region of interest" description="Disordered" evidence="3">
    <location>
        <begin position="30"/>
        <end position="72"/>
    </location>
</feature>
<organism evidence="6 7">
    <name type="scientific">Lucilia cuprina</name>
    <name type="common">Green bottle fly</name>
    <name type="synonym">Australian sheep blowfly</name>
    <dbReference type="NCBI Taxonomy" id="7375"/>
    <lineage>
        <taxon>Eukaryota</taxon>
        <taxon>Metazoa</taxon>
        <taxon>Ecdysozoa</taxon>
        <taxon>Arthropoda</taxon>
        <taxon>Hexapoda</taxon>
        <taxon>Insecta</taxon>
        <taxon>Pterygota</taxon>
        <taxon>Neoptera</taxon>
        <taxon>Endopterygota</taxon>
        <taxon>Diptera</taxon>
        <taxon>Brachycera</taxon>
        <taxon>Muscomorpha</taxon>
        <taxon>Oestroidea</taxon>
        <taxon>Calliphoridae</taxon>
        <taxon>Luciliinae</taxon>
        <taxon>Lucilia</taxon>
    </lineage>
</organism>
<evidence type="ECO:0000256" key="2">
    <source>
        <dbReference type="ARBA" id="ARBA00023180"/>
    </source>
</evidence>
<evidence type="ECO:0000313" key="6">
    <source>
        <dbReference type="EMBL" id="KNC30221.1"/>
    </source>
</evidence>
<reference evidence="6 7" key="1">
    <citation type="journal article" date="2015" name="Nat. Commun.">
        <title>Lucilia cuprina genome unlocks parasitic fly biology to underpin future interventions.</title>
        <authorList>
            <person name="Anstead C.A."/>
            <person name="Korhonen P.K."/>
            <person name="Young N.D."/>
            <person name="Hall R.S."/>
            <person name="Jex A.R."/>
            <person name="Murali S.C."/>
            <person name="Hughes D.S."/>
            <person name="Lee S.F."/>
            <person name="Perry T."/>
            <person name="Stroehlein A.J."/>
            <person name="Ansell B.R."/>
            <person name="Breugelmans B."/>
            <person name="Hofmann A."/>
            <person name="Qu J."/>
            <person name="Dugan S."/>
            <person name="Lee S.L."/>
            <person name="Chao H."/>
            <person name="Dinh H."/>
            <person name="Han Y."/>
            <person name="Doddapaneni H.V."/>
            <person name="Worley K.C."/>
            <person name="Muzny D.M."/>
            <person name="Ioannidis P."/>
            <person name="Waterhouse R.M."/>
            <person name="Zdobnov E.M."/>
            <person name="James P.J."/>
            <person name="Bagnall N.H."/>
            <person name="Kotze A.C."/>
            <person name="Gibbs R.A."/>
            <person name="Richards S."/>
            <person name="Batterham P."/>
            <person name="Gasser R.B."/>
        </authorList>
    </citation>
    <scope>NUCLEOTIDE SEQUENCE [LARGE SCALE GENOMIC DNA]</scope>
    <source>
        <strain evidence="6 7">LS</strain>
        <tissue evidence="6">Full body</tissue>
    </source>
</reference>
<dbReference type="Pfam" id="PF00135">
    <property type="entry name" value="COesterase"/>
    <property type="match status" value="2"/>
</dbReference>
<dbReference type="OrthoDB" id="3200163at2759"/>
<dbReference type="ESTHER" id="luccu-a0a0l0cd96.1">
    <property type="family name" value="Glutactin"/>
</dbReference>
<feature type="domain" description="Carboxylesterase type B" evidence="5">
    <location>
        <begin position="662"/>
        <end position="1184"/>
    </location>
</feature>
<dbReference type="EMBL" id="JRES01000558">
    <property type="protein sequence ID" value="KNC30221.1"/>
    <property type="molecule type" value="Genomic_DNA"/>
</dbReference>
<dbReference type="STRING" id="7375.A0A0L0CD96"/>
<dbReference type="SUPFAM" id="SSF53474">
    <property type="entry name" value="alpha/beta-Hydrolases"/>
    <property type="match status" value="2"/>
</dbReference>
<accession>A0A0L0CD96</accession>
<keyword evidence="4" id="KW-0732">Signal</keyword>
<gene>
    <name evidence="6" type="ORF">FF38_06986</name>
</gene>
<evidence type="ECO:0000256" key="4">
    <source>
        <dbReference type="SAM" id="SignalP"/>
    </source>
</evidence>
<dbReference type="Gene3D" id="3.40.50.1820">
    <property type="entry name" value="alpha/beta hydrolase"/>
    <property type="match status" value="2"/>
</dbReference>
<proteinExistence type="predicted"/>
<dbReference type="ESTHER" id="luccu-a0a0l0cd96.2">
    <property type="family name" value="Glutactin"/>
</dbReference>
<dbReference type="OMA" id="SFITHDF"/>
<dbReference type="Proteomes" id="UP000037069">
    <property type="component" value="Unassembled WGS sequence"/>
</dbReference>
<evidence type="ECO:0000313" key="7">
    <source>
        <dbReference type="Proteomes" id="UP000037069"/>
    </source>
</evidence>
<name>A0A0L0CD96_LUCCU</name>
<feature type="domain" description="Carboxylesterase type B" evidence="5">
    <location>
        <begin position="86"/>
        <end position="603"/>
    </location>
</feature>
<keyword evidence="2" id="KW-0325">Glycoprotein</keyword>
<dbReference type="InterPro" id="IPR029058">
    <property type="entry name" value="AB_hydrolase_fold"/>
</dbReference>
<evidence type="ECO:0000259" key="5">
    <source>
        <dbReference type="Pfam" id="PF00135"/>
    </source>
</evidence>
<feature type="compositionally biased region" description="Low complexity" evidence="3">
    <location>
        <begin position="1245"/>
        <end position="1259"/>
    </location>
</feature>
<dbReference type="AlphaFoldDB" id="A0A0L0CD96"/>
<dbReference type="PANTHER" id="PTHR43142">
    <property type="entry name" value="CARBOXYLIC ESTER HYDROLASE"/>
    <property type="match status" value="1"/>
</dbReference>
<feature type="region of interest" description="Disordered" evidence="3">
    <location>
        <begin position="1238"/>
        <end position="1260"/>
    </location>
</feature>
<comment type="caution">
    <text evidence="6">The sequence shown here is derived from an EMBL/GenBank/DDBJ whole genome shotgun (WGS) entry which is preliminary data.</text>
</comment>
<protein>
    <submittedName>
        <fullName evidence="6">Glutactin</fullName>
    </submittedName>
</protein>
<feature type="compositionally biased region" description="Low complexity" evidence="3">
    <location>
        <begin position="35"/>
        <end position="63"/>
    </location>
</feature>
<evidence type="ECO:0000256" key="3">
    <source>
        <dbReference type="SAM" id="MobiDB-lite"/>
    </source>
</evidence>
<feature type="signal peptide" evidence="4">
    <location>
        <begin position="1"/>
        <end position="23"/>
    </location>
</feature>
<dbReference type="InterPro" id="IPR002018">
    <property type="entry name" value="CarbesteraseB"/>
</dbReference>
<keyword evidence="1" id="KW-1015">Disulfide bond</keyword>
<dbReference type="PANTHER" id="PTHR43142:SF12">
    <property type="entry name" value="CARBOXYLESTERASE TYPE B DOMAIN-CONTAINING PROTEIN-RELATED"/>
    <property type="match status" value="1"/>
</dbReference>
<sequence length="1272" mass="141954">MLKLRVLCLVLLILVISSLCAEAQQQQNKRKRGSQKVQQQQNLNRPQNNKQKGNKINKVPIKNNKNRQEKPLKKVKDDVIQLIPGLGSVKGRTFKSEWSGKTIFQFLDIPYAKAPSGSLRFKAPVPVTPWSNVLSADKPHHGCPSLQDLVSYEALKAKKINVEDCLRLTVNTKSVTGNSPVMVYVHGDFLYDGSSLEAAPGYLLEEDVVLVSVRYRLGPFGFLSTMTDDIPGNAGVKDVVLALQWIQDHISAFGGDPTRVTLFGQVAGAALINVLTMSPAVPEGLFHRVIYHSASALSPAFITDNPLPSAKDIGKIAGCKTVNKVDSLNKCLRKLNATELLEAFNVHSTSKLSQGVGASGAVQFVVGGPSGILPQYPAKILTSGNFKAYPTMGGSVKNGGTFILRDIYTDIFNETIIDDTMNGIDYINLIISQTNGADPTEAWKKFAEEEVFTPEIIKNGTFHAMTPGLIDLCSTIAFKNPVLLALQGNAQKLPNSTYLYSFDYEGELNRYTTSDNADYDINEMPFDLGVSLTDDNLYLFPWPRFLLLNSNRDIKIAKRMVSFWTSFAATGKPSAPNVPKWPAMNDETGPYMKIGKTVSIGENYIDEFTAAVKENADGYNLVNEEFFDSLVDITENNEGDQNADQTETDNEEAIASYDEEKDTIITLPNLGSIQGKVIETAWSHREVLQFVDVKYAEAPSGKYRFKAPRPVEPWEDTMDATAEKIGCPSIVSMNSLQKLDDLMDIEDCLSMTITTPNVSGSYPVLVYIHGEYLYEGSNSEAPPNYLLEKDIVLVVPQYRLGPFGFLSTKTDEIPGNAGVLDIFLALQFLKYFVKYFGGNPDKVTVAGQVGGAAIAHLLTLSPKVEKGLFHQVIYHSGSALMPTFLEENPRKFAQQIAEKSNCTMKTVRDLNQCLMDMSALELLEAFMTHGIEKSDLGVGHTGGIQFTIGGPSGVLPEHPYDLMLKSNNSYPAMGGCPKNAGSRTLNEIVENDWEGNIPEDTYNSYDYIDHVIRQVVGTDKTMLLTSFVTHDFFNRRLMENGTFPTLIPRLIDVAGTLLHKLPVLLALNMNNKHVPDNTFLYSFDYSGEFNRYRDMDEEHNMQSPFKAGVSLTDEALYLFPYPEHVEKLSPPDESMAKRMVDVWTSFVINGHPFGSHRSGYWPPMTTLYGPYLKLDETFTIAGNYFKEFSATIMDEESGHSLIREVYYLRRNYSERQQKQKHRSKTINMRRRFTINRARPTRRANRNASSKKSITKNSIIRRQPSRNKVIYRF</sequence>
<keyword evidence="7" id="KW-1185">Reference proteome</keyword>
<evidence type="ECO:0000256" key="1">
    <source>
        <dbReference type="ARBA" id="ARBA00023157"/>
    </source>
</evidence>
<feature type="chain" id="PRO_5005536208" evidence="4">
    <location>
        <begin position="24"/>
        <end position="1272"/>
    </location>
</feature>